<dbReference type="Pfam" id="PF24389">
    <property type="entry name" value="ORC-CDC6-like"/>
    <property type="match status" value="1"/>
</dbReference>
<name>A0A2W5TB32_9BACT</name>
<comment type="caution">
    <text evidence="1">The sequence shown here is derived from an EMBL/GenBank/DDBJ whole genome shotgun (WGS) entry which is preliminary data.</text>
</comment>
<organism evidence="1 2">
    <name type="scientific">Archangium gephyra</name>
    <dbReference type="NCBI Taxonomy" id="48"/>
    <lineage>
        <taxon>Bacteria</taxon>
        <taxon>Pseudomonadati</taxon>
        <taxon>Myxococcota</taxon>
        <taxon>Myxococcia</taxon>
        <taxon>Myxococcales</taxon>
        <taxon>Cystobacterineae</taxon>
        <taxon>Archangiaceae</taxon>
        <taxon>Archangium</taxon>
    </lineage>
</organism>
<sequence>MKDVRNPFRLQTAESIDSDGDFLRLFGHGVLDLLPNDALTGRPLFIRSAPGGGKTSLLKLFTPSVLQHLVAMKGSVDVKDLLTKLKGLGAVSDHDVNVLSIMLPCARTFPALADVGLKGPRAKRLLLALIDARIILGALRATLIAKRLRFPDDLHRLTVQTPLDDQIPGLSIPCDGRAVQRWAETVEQGVCDIIDTLTPADGMGPSGHDALLSLRLLDANSVHLDGKPVDTRWLVTFDDMQKLAATQRAALLEVVVEQRSRSTVWMAERFEALTTDELLGSGALSGRDGEVIALEHEWKEKRRFEPAVRLIADRRARMAADVAGANAPDSFVPTIDAEADLDAEAWQEKTQNALTIVRARVEGLAKGKPQYTDWVTSRAAAEGTPREQLIGWRSLEILIERHSRKKQLALVLEPLSRDQLEDKDGSNVRGAAELFLSKEFGFPYYFGFGRLASLASYNVEQFIRLAGDLFEESLAAAVMRRPPHLSPERQEKILGGAYDARVLDLPRRAKNGREVLKFIDAVGQFCQHVTHQPNAPYSPGINGIAISMQERKTLIDPKQHEQNPATKAFAELLGTALAHNFLHAELDYKVKGNTFMLLYLNRLLCPKYQLPLGFGSFRERPLRELMTWADKGFRPSKSETLL</sequence>
<accession>A0A2W5TB32</accession>
<dbReference type="InterPro" id="IPR056955">
    <property type="entry name" value="ORC-CDC6-like"/>
</dbReference>
<reference evidence="1 2" key="1">
    <citation type="submission" date="2017-08" db="EMBL/GenBank/DDBJ databases">
        <title>Infants hospitalized years apart are colonized by the same room-sourced microbial strains.</title>
        <authorList>
            <person name="Brooks B."/>
            <person name="Olm M.R."/>
            <person name="Firek B.A."/>
            <person name="Baker R."/>
            <person name="Thomas B.C."/>
            <person name="Morowitz M.J."/>
            <person name="Banfield J.F."/>
        </authorList>
    </citation>
    <scope>NUCLEOTIDE SEQUENCE [LARGE SCALE GENOMIC DNA]</scope>
    <source>
        <strain evidence="1">S2_003_000_R2_14</strain>
    </source>
</reference>
<evidence type="ECO:0000313" key="1">
    <source>
        <dbReference type="EMBL" id="PZR09626.1"/>
    </source>
</evidence>
<evidence type="ECO:0000313" key="2">
    <source>
        <dbReference type="Proteomes" id="UP000249061"/>
    </source>
</evidence>
<proteinExistence type="predicted"/>
<protein>
    <submittedName>
        <fullName evidence="1">Uncharacterized protein</fullName>
    </submittedName>
</protein>
<dbReference type="EMBL" id="QFQP01000020">
    <property type="protein sequence ID" value="PZR09626.1"/>
    <property type="molecule type" value="Genomic_DNA"/>
</dbReference>
<dbReference type="Proteomes" id="UP000249061">
    <property type="component" value="Unassembled WGS sequence"/>
</dbReference>
<gene>
    <name evidence="1" type="ORF">DI536_22075</name>
</gene>
<dbReference type="AlphaFoldDB" id="A0A2W5TB32"/>